<keyword evidence="2" id="KW-1185">Reference proteome</keyword>
<organism evidence="1 2">
    <name type="scientific">Paramecium pentaurelia</name>
    <dbReference type="NCBI Taxonomy" id="43138"/>
    <lineage>
        <taxon>Eukaryota</taxon>
        <taxon>Sar</taxon>
        <taxon>Alveolata</taxon>
        <taxon>Ciliophora</taxon>
        <taxon>Intramacronucleata</taxon>
        <taxon>Oligohymenophorea</taxon>
        <taxon>Peniculida</taxon>
        <taxon>Parameciidae</taxon>
        <taxon>Paramecium</taxon>
    </lineage>
</organism>
<proteinExistence type="predicted"/>
<accession>A0A8S1X443</accession>
<protein>
    <submittedName>
        <fullName evidence="1">Uncharacterized protein</fullName>
    </submittedName>
</protein>
<dbReference type="Proteomes" id="UP000689195">
    <property type="component" value="Unassembled WGS sequence"/>
</dbReference>
<dbReference type="EMBL" id="CAJJDO010000113">
    <property type="protein sequence ID" value="CAD8196773.1"/>
    <property type="molecule type" value="Genomic_DNA"/>
</dbReference>
<comment type="caution">
    <text evidence="1">The sequence shown here is derived from an EMBL/GenBank/DDBJ whole genome shotgun (WGS) entry which is preliminary data.</text>
</comment>
<dbReference type="AlphaFoldDB" id="A0A8S1X443"/>
<reference evidence="1" key="1">
    <citation type="submission" date="2021-01" db="EMBL/GenBank/DDBJ databases">
        <authorList>
            <consortium name="Genoscope - CEA"/>
            <person name="William W."/>
        </authorList>
    </citation>
    <scope>NUCLEOTIDE SEQUENCE</scope>
</reference>
<evidence type="ECO:0000313" key="2">
    <source>
        <dbReference type="Proteomes" id="UP000689195"/>
    </source>
</evidence>
<evidence type="ECO:0000313" key="1">
    <source>
        <dbReference type="EMBL" id="CAD8196773.1"/>
    </source>
</evidence>
<gene>
    <name evidence="1" type="ORF">PPENT_87.1.T1130136</name>
</gene>
<sequence>MTSEYSLEWKYIPVTGSLIDQNSNKVIWDLKSEDSKWPKYLFTVSISQQKEFMSDPELGWNWHKSWNLPDINYTINFKNNDTTMRDFRGGILEVQLFVIKKGLIANQYISLGLNGNSKQALFEPSITFSGLKFGTTSYNNKHSKFNLIFVLFYSRKEEVLILDSQISSDVFVDSRNRSNHKNGEISQEMFIDLFPPLLIDQILYKRENEKQLSKFNQIDNSLQGFINYYTSPNIRNKIKHPLFMIMRFSKCIKLFLIADFIKKSQSVKQQLNQSKEMKLLINIENSNQNTLKKVLDIIKQLENNYYEICIQRSNIPSNSVEITDICSLTSEYKRKYKRFINHAENQKYNENSNTSKTQKKKLKYTQKNHQIQQNQGQINLISQNKQQNQDDEQINKEYQVKEERDLEMNQQKIKICLFTLI</sequence>
<name>A0A8S1X443_9CILI</name>
<dbReference type="OrthoDB" id="1305at2759"/>